<evidence type="ECO:0000313" key="1">
    <source>
        <dbReference type="EMBL" id="KAL0467272.1"/>
    </source>
</evidence>
<reference evidence="1 2" key="1">
    <citation type="submission" date="2023-09" db="EMBL/GenBank/DDBJ databases">
        <title>Multi-omics analysis of a traditional fermented food reveals byproduct-associated fungal strains for waste-to-food upcycling.</title>
        <authorList>
            <consortium name="Lawrence Berkeley National Laboratory"/>
            <person name="Rekdal V.M."/>
            <person name="Villalobos-Escobedo J.M."/>
            <person name="Rodriguez-Valeron N."/>
            <person name="Garcia M.O."/>
            <person name="Vasquez D.P."/>
            <person name="Damayanti I."/>
            <person name="Sorensen P.M."/>
            <person name="Baidoo E.E."/>
            <person name="De Carvalho A.C."/>
            <person name="Riley R."/>
            <person name="Lipzen A."/>
            <person name="He G."/>
            <person name="Yan M."/>
            <person name="Haridas S."/>
            <person name="Daum C."/>
            <person name="Yoshinaga Y."/>
            <person name="Ng V."/>
            <person name="Grigoriev I.V."/>
            <person name="Munk R."/>
            <person name="Nuraida L."/>
            <person name="Wijaya C.H."/>
            <person name="Morales P.-C."/>
            <person name="Keasling J.D."/>
        </authorList>
    </citation>
    <scope>NUCLEOTIDE SEQUENCE [LARGE SCALE GENOMIC DNA]</scope>
    <source>
        <strain evidence="1 2">FGSC 2613</strain>
    </source>
</reference>
<sequence length="72" mass="8273">MALFLDPASVTYNLHGPPPNSSIRESWRLVHQREDHDDKLDITVPKANEEVRRAEFQTSRKKLVGDANVRYG</sequence>
<dbReference type="Proteomes" id="UP001451303">
    <property type="component" value="Unassembled WGS sequence"/>
</dbReference>
<comment type="caution">
    <text evidence="1">The sequence shown here is derived from an EMBL/GenBank/DDBJ whole genome shotgun (WGS) entry which is preliminary data.</text>
</comment>
<evidence type="ECO:0000313" key="2">
    <source>
        <dbReference type="Proteomes" id="UP001451303"/>
    </source>
</evidence>
<gene>
    <name evidence="1" type="ORF">QR685DRAFT_449147</name>
</gene>
<dbReference type="EMBL" id="JAVLET010000010">
    <property type="protein sequence ID" value="KAL0467272.1"/>
    <property type="molecule type" value="Genomic_DNA"/>
</dbReference>
<accession>A0ABR3D3J3</accession>
<keyword evidence="2" id="KW-1185">Reference proteome</keyword>
<organism evidence="1 2">
    <name type="scientific">Neurospora intermedia</name>
    <dbReference type="NCBI Taxonomy" id="5142"/>
    <lineage>
        <taxon>Eukaryota</taxon>
        <taxon>Fungi</taxon>
        <taxon>Dikarya</taxon>
        <taxon>Ascomycota</taxon>
        <taxon>Pezizomycotina</taxon>
        <taxon>Sordariomycetes</taxon>
        <taxon>Sordariomycetidae</taxon>
        <taxon>Sordariales</taxon>
        <taxon>Sordariaceae</taxon>
        <taxon>Neurospora</taxon>
    </lineage>
</organism>
<proteinExistence type="predicted"/>
<protein>
    <submittedName>
        <fullName evidence="1">Uncharacterized protein</fullName>
    </submittedName>
</protein>
<name>A0ABR3D3J3_NEUIN</name>